<name>A0A250KGA8_9BACT</name>
<dbReference type="OrthoDB" id="1077176at2"/>
<gene>
    <name evidence="2" type="ORF">PMEL1_00602</name>
</gene>
<feature type="transmembrane region" description="Helical" evidence="1">
    <location>
        <begin position="24"/>
        <end position="46"/>
    </location>
</feature>
<feature type="transmembrane region" description="Helical" evidence="1">
    <location>
        <begin position="193"/>
        <end position="210"/>
    </location>
</feature>
<dbReference type="Proteomes" id="UP000267517">
    <property type="component" value="Chromosome I"/>
</dbReference>
<feature type="transmembrane region" description="Helical" evidence="1">
    <location>
        <begin position="105"/>
        <end position="126"/>
    </location>
</feature>
<dbReference type="EMBL" id="AP018049">
    <property type="protein sequence ID" value="BBA28698.1"/>
    <property type="molecule type" value="Genomic_DNA"/>
</dbReference>
<accession>A0A250KGA8</accession>
<evidence type="ECO:0000256" key="1">
    <source>
        <dbReference type="SAM" id="Phobius"/>
    </source>
</evidence>
<dbReference type="RefSeq" id="WP_120173898.1">
    <property type="nucleotide sequence ID" value="NZ_AP018049.1"/>
</dbReference>
<sequence length="262" mass="30207">MTKFDLDRFGNVMSRLLVMCQRKINVIFITFLIIFLALAMFTIPMFSGKTMDDISYRQLVIDLVPLRGFSPVVFFMLGTFFIQDLEGRQQRINELMLPATNLEKFVARVLLVAVIYPLAICASFIVADGLQQLISMIIAHGERMSMVVAYFDADTYVSADSPLWTKALSTLSNYSIAIFGGLLFRKLAWLKSIVIYFVVIILSFIGFIYLKLYLYENTDYEIVFIENPYASLISIGVSLLMFWSSYKIFTHLQVINNRWRNF</sequence>
<keyword evidence="1" id="KW-1133">Transmembrane helix</keyword>
<feature type="transmembrane region" description="Helical" evidence="1">
    <location>
        <begin position="66"/>
        <end position="85"/>
    </location>
</feature>
<evidence type="ECO:0000313" key="3">
    <source>
        <dbReference type="Proteomes" id="UP000267517"/>
    </source>
</evidence>
<evidence type="ECO:0000313" key="2">
    <source>
        <dbReference type="EMBL" id="BBA28698.1"/>
    </source>
</evidence>
<keyword evidence="1" id="KW-0812">Transmembrane</keyword>
<reference evidence="2 3" key="1">
    <citation type="submission" date="2017-05" db="EMBL/GenBank/DDBJ databases">
        <title>whole genome sequence of Prevotella melaninogenica GAI 07411.</title>
        <authorList>
            <person name="Kondo Y."/>
            <person name="Hoshino T."/>
        </authorList>
    </citation>
    <scope>NUCLEOTIDE SEQUENCE [LARGE SCALE GENOMIC DNA]</scope>
    <source>
        <strain evidence="2 3">GAI 07411</strain>
    </source>
</reference>
<keyword evidence="1" id="KW-0472">Membrane</keyword>
<feature type="transmembrane region" description="Helical" evidence="1">
    <location>
        <begin position="230"/>
        <end position="249"/>
    </location>
</feature>
<protein>
    <submittedName>
        <fullName evidence="2">Uncharacterized protein</fullName>
    </submittedName>
</protein>
<proteinExistence type="predicted"/>
<dbReference type="AlphaFoldDB" id="A0A250KGA8"/>
<organism evidence="2 3">
    <name type="scientific">Prevotella melaninogenica</name>
    <dbReference type="NCBI Taxonomy" id="28132"/>
    <lineage>
        <taxon>Bacteria</taxon>
        <taxon>Pseudomonadati</taxon>
        <taxon>Bacteroidota</taxon>
        <taxon>Bacteroidia</taxon>
        <taxon>Bacteroidales</taxon>
        <taxon>Prevotellaceae</taxon>
        <taxon>Prevotella</taxon>
    </lineage>
</organism>